<dbReference type="InterPro" id="IPR014001">
    <property type="entry name" value="Helicase_ATP-bd"/>
</dbReference>
<dbReference type="SMART" id="SM01058">
    <property type="entry name" value="CarD_TRCF"/>
    <property type="match status" value="1"/>
</dbReference>
<dbReference type="Gene3D" id="2.40.10.170">
    <property type="match status" value="1"/>
</dbReference>
<dbReference type="Pfam" id="PF02559">
    <property type="entry name" value="CarD_TRCF_RID"/>
    <property type="match status" value="1"/>
</dbReference>
<keyword evidence="7" id="KW-0067">ATP-binding</keyword>
<dbReference type="GO" id="GO:0005524">
    <property type="term" value="F:ATP binding"/>
    <property type="evidence" value="ECO:0007669"/>
    <property type="project" value="UniProtKB-KW"/>
</dbReference>
<keyword evidence="4" id="KW-0227">DNA damage</keyword>
<feature type="region of interest" description="Disordered" evidence="10">
    <location>
        <begin position="405"/>
        <end position="426"/>
    </location>
</feature>
<dbReference type="Gene3D" id="3.40.50.300">
    <property type="entry name" value="P-loop containing nucleotide triphosphate hydrolases"/>
    <property type="match status" value="2"/>
</dbReference>
<dbReference type="InterPro" id="IPR001650">
    <property type="entry name" value="Helicase_C-like"/>
</dbReference>
<evidence type="ECO:0000256" key="3">
    <source>
        <dbReference type="ARBA" id="ARBA00022741"/>
    </source>
</evidence>
<dbReference type="Pfam" id="PF17757">
    <property type="entry name" value="UvrB_inter"/>
    <property type="match status" value="1"/>
</dbReference>
<dbReference type="InterPro" id="IPR004576">
    <property type="entry name" value="Mfd"/>
</dbReference>
<dbReference type="Gene3D" id="3.30.2060.10">
    <property type="entry name" value="Penicillin-binding protein 1b domain"/>
    <property type="match status" value="1"/>
</dbReference>
<evidence type="ECO:0000259" key="12">
    <source>
        <dbReference type="PROSITE" id="PS51194"/>
    </source>
</evidence>
<keyword evidence="5" id="KW-0378">Hydrolase</keyword>
<organism evidence="13">
    <name type="scientific">marine metagenome</name>
    <dbReference type="NCBI Taxonomy" id="408172"/>
    <lineage>
        <taxon>unclassified sequences</taxon>
        <taxon>metagenomes</taxon>
        <taxon>ecological metagenomes</taxon>
    </lineage>
</organism>
<evidence type="ECO:0000256" key="6">
    <source>
        <dbReference type="ARBA" id="ARBA00022806"/>
    </source>
</evidence>
<evidence type="ECO:0000256" key="8">
    <source>
        <dbReference type="ARBA" id="ARBA00023125"/>
    </source>
</evidence>
<keyword evidence="2" id="KW-0963">Cytoplasm</keyword>
<feature type="region of interest" description="Disordered" evidence="10">
    <location>
        <begin position="300"/>
        <end position="320"/>
    </location>
</feature>
<protein>
    <recommendedName>
        <fullName evidence="14">Transcription-repair coupling factor</fullName>
    </recommendedName>
</protein>
<dbReference type="SMART" id="SM00982">
    <property type="entry name" value="TRCF"/>
    <property type="match status" value="1"/>
</dbReference>
<name>A0A381PZU2_9ZZZZ</name>
<keyword evidence="9" id="KW-0234">DNA repair</keyword>
<dbReference type="InterPro" id="IPR036101">
    <property type="entry name" value="CarD-like/TRCF_RID_sf"/>
</dbReference>
<evidence type="ECO:0008006" key="14">
    <source>
        <dbReference type="Google" id="ProtNLM"/>
    </source>
</evidence>
<dbReference type="NCBIfam" id="TIGR00580">
    <property type="entry name" value="mfd"/>
    <property type="match status" value="1"/>
</dbReference>
<dbReference type="SUPFAM" id="SSF141259">
    <property type="entry name" value="CarD-like"/>
    <property type="match status" value="1"/>
</dbReference>
<accession>A0A381PZU2</accession>
<feature type="non-terminal residue" evidence="13">
    <location>
        <position position="1"/>
    </location>
</feature>
<dbReference type="InterPro" id="IPR003711">
    <property type="entry name" value="CarD-like/TRCF_RID"/>
</dbReference>
<dbReference type="PANTHER" id="PTHR47964:SF1">
    <property type="entry name" value="ATP-DEPENDENT DNA HELICASE HOMOLOG RECG, CHLOROPLASTIC"/>
    <property type="match status" value="1"/>
</dbReference>
<dbReference type="InterPro" id="IPR037235">
    <property type="entry name" value="TRCF-like_C_D7"/>
</dbReference>
<dbReference type="FunFam" id="3.40.50.300:FF:000546">
    <property type="entry name" value="Transcription-repair-coupling factor"/>
    <property type="match status" value="1"/>
</dbReference>
<dbReference type="Pfam" id="PF03461">
    <property type="entry name" value="TRCF"/>
    <property type="match status" value="1"/>
</dbReference>
<evidence type="ECO:0000256" key="1">
    <source>
        <dbReference type="ARBA" id="ARBA00004496"/>
    </source>
</evidence>
<dbReference type="InterPro" id="IPR027417">
    <property type="entry name" value="P-loop_NTPase"/>
</dbReference>
<dbReference type="InterPro" id="IPR041471">
    <property type="entry name" value="UvrB_inter"/>
</dbReference>
<dbReference type="Gene3D" id="3.90.1150.50">
    <property type="entry name" value="Transcription-repair-coupling factor, D7 domain"/>
    <property type="match status" value="1"/>
</dbReference>
<dbReference type="SMART" id="SM00487">
    <property type="entry name" value="DEXDc"/>
    <property type="match status" value="1"/>
</dbReference>
<evidence type="ECO:0000256" key="9">
    <source>
        <dbReference type="ARBA" id="ARBA00023204"/>
    </source>
</evidence>
<dbReference type="InterPro" id="IPR005118">
    <property type="entry name" value="TRCF_C"/>
</dbReference>
<reference evidence="13" key="1">
    <citation type="submission" date="2018-05" db="EMBL/GenBank/DDBJ databases">
        <authorList>
            <person name="Lanie J.A."/>
            <person name="Ng W.-L."/>
            <person name="Kazmierczak K.M."/>
            <person name="Andrzejewski T.M."/>
            <person name="Davidsen T.M."/>
            <person name="Wayne K.J."/>
            <person name="Tettelin H."/>
            <person name="Glass J.I."/>
            <person name="Rusch D."/>
            <person name="Podicherti R."/>
            <person name="Tsui H.-C.T."/>
            <person name="Winkler M.E."/>
        </authorList>
    </citation>
    <scope>NUCLEOTIDE SEQUENCE</scope>
</reference>
<evidence type="ECO:0000256" key="4">
    <source>
        <dbReference type="ARBA" id="ARBA00022763"/>
    </source>
</evidence>
<evidence type="ECO:0000256" key="7">
    <source>
        <dbReference type="ARBA" id="ARBA00022840"/>
    </source>
</evidence>
<evidence type="ECO:0000256" key="2">
    <source>
        <dbReference type="ARBA" id="ARBA00022490"/>
    </source>
</evidence>
<keyword evidence="8" id="KW-0238">DNA-binding</keyword>
<dbReference type="Pfam" id="PF00271">
    <property type="entry name" value="Helicase_C"/>
    <property type="match status" value="1"/>
</dbReference>
<dbReference type="GO" id="GO:0016787">
    <property type="term" value="F:hydrolase activity"/>
    <property type="evidence" value="ECO:0007669"/>
    <property type="project" value="UniProtKB-KW"/>
</dbReference>
<dbReference type="PANTHER" id="PTHR47964">
    <property type="entry name" value="ATP-DEPENDENT DNA HELICASE HOMOLOG RECG, CHLOROPLASTIC"/>
    <property type="match status" value="1"/>
</dbReference>
<feature type="domain" description="Helicase ATP-binding" evidence="11">
    <location>
        <begin position="563"/>
        <end position="724"/>
    </location>
</feature>
<dbReference type="InterPro" id="IPR047112">
    <property type="entry name" value="RecG/Mfd"/>
</dbReference>
<dbReference type="Pfam" id="PF00270">
    <property type="entry name" value="DEAD"/>
    <property type="match status" value="1"/>
</dbReference>
<dbReference type="InterPro" id="IPR011545">
    <property type="entry name" value="DEAD/DEAH_box_helicase_dom"/>
</dbReference>
<dbReference type="SMART" id="SM00490">
    <property type="entry name" value="HELICc"/>
    <property type="match status" value="1"/>
</dbReference>
<keyword evidence="6" id="KW-0347">Helicase</keyword>
<keyword evidence="3" id="KW-0547">Nucleotide-binding</keyword>
<feature type="domain" description="Helicase C-terminal" evidence="12">
    <location>
        <begin position="749"/>
        <end position="899"/>
    </location>
</feature>
<dbReference type="GO" id="GO:0006281">
    <property type="term" value="P:DNA repair"/>
    <property type="evidence" value="ECO:0007669"/>
    <property type="project" value="UniProtKB-KW"/>
</dbReference>
<evidence type="ECO:0000256" key="5">
    <source>
        <dbReference type="ARBA" id="ARBA00022801"/>
    </source>
</evidence>
<dbReference type="HAMAP" id="MF_00969">
    <property type="entry name" value="TRCF"/>
    <property type="match status" value="1"/>
</dbReference>
<gene>
    <name evidence="13" type="ORF">METZ01_LOCUS25409</name>
</gene>
<dbReference type="Gene3D" id="3.40.50.11180">
    <property type="match status" value="1"/>
</dbReference>
<dbReference type="PROSITE" id="PS51194">
    <property type="entry name" value="HELICASE_CTER"/>
    <property type="match status" value="1"/>
</dbReference>
<sequence>VVTPTANDAEMLSNDLKVWLGADRVGVFPAWETLPFERVSPGIETMGHRLDLLHRLKEGHSPEVVVAPIRALLQRLTPDAPDIAFLEVHRGGTADLSTLSGSLVALGYRREFQVEHRGEFAVRGGIMDIFPSTSDAPVRVDLWGDEVERLTEFSVADQRSTAEINSVTIFPAREMRPTPTLRSRAKELIASEPWGRDHWERIANGELFDGMESWLPWLAREELVLADLLNPEALVLLIEPKRLKDRSSDLIAEETDLARTLAETWQAADYDGNPRSFPALHVSFERMLKNCVAGVWTIDSTPTGPTQPRFETSPWETASGNPQRLLDQLRELSTTTGQRLIVAADGAGSAQRMAKTLRSEGIDLRVHTTTSYDGEAGGHVIASPLESGFIAPTLALAVLTERDITGRRRTHRTPRPRSGSQRTFEDLQPDDHVVHHHHGVARYRGMEHRILMGSERDYLVLDFRGTDKLYLPSDQIELIRPYTGGETPTLSRMGGTDFAKQKARVRNAVSEIAQELVVLYQSRLNTPGYSFPSDTPWVNELSESFPFQETPDQLTAIQDVLTDMESPHPMDRLICGDVGFGKTEVAMRAAFSAAANGKQAAVLVPTTLLAQQHHQTFTERFANHPVRVEALSRFLTPAQQRRVIAETAEGDVDVLIGTHRLLSQDVQFKDLGLLVVDEEQRFGVSHKEAIKKFKTDVDVLTLTATPIPRTLEMSLTGIRDLSLLHTAPAERLPILTHVGEYDDRAVAEAIRRELLREGQVFFVHNRVEDIAEVADELRQMVPEARIGVAHGQMDEGSLEQIVIDFWERHYDVLVCTTIIESGIDMPSVNTLVVDRADMMGLGQLHQIRGRVGRSGQRAYAYLFYPPNRTLTEKAFERLRTIGEATQLGSGFRIAMRDLEIRGAGNLLGGAQSGHIAAVGYDLYCEMVTEAVAELKGEPLGQSREINIDLPIQAYLPEDYVYLEEQRLEAYRRLAGVTELVEVADIEAEWVDRYGRVPEPAQTLLHIGLLRAECARLGVRDISVANRDRVRLSPIELRHSEQVRFKRLLKDGPYKGGTYKEDLKELTLHANKAGQQLPGEVFAFLRELRPAD</sequence>
<dbReference type="GO" id="GO:0005737">
    <property type="term" value="C:cytoplasm"/>
    <property type="evidence" value="ECO:0007669"/>
    <property type="project" value="UniProtKB-SubCell"/>
</dbReference>
<evidence type="ECO:0000256" key="10">
    <source>
        <dbReference type="SAM" id="MobiDB-lite"/>
    </source>
</evidence>
<comment type="subcellular location">
    <subcellularLocation>
        <location evidence="1">Cytoplasm</location>
    </subcellularLocation>
</comment>
<dbReference type="CDD" id="cd17991">
    <property type="entry name" value="DEXHc_TRCF"/>
    <property type="match status" value="1"/>
</dbReference>
<dbReference type="GO" id="GO:0003678">
    <property type="term" value="F:DNA helicase activity"/>
    <property type="evidence" value="ECO:0007669"/>
    <property type="project" value="TreeGrafter"/>
</dbReference>
<dbReference type="PROSITE" id="PS51192">
    <property type="entry name" value="HELICASE_ATP_BIND_1"/>
    <property type="match status" value="1"/>
</dbReference>
<evidence type="ECO:0000313" key="13">
    <source>
        <dbReference type="EMBL" id="SUZ72555.1"/>
    </source>
</evidence>
<dbReference type="EMBL" id="UINC01001150">
    <property type="protein sequence ID" value="SUZ72555.1"/>
    <property type="molecule type" value="Genomic_DNA"/>
</dbReference>
<evidence type="ECO:0000259" key="11">
    <source>
        <dbReference type="PROSITE" id="PS51192"/>
    </source>
</evidence>
<dbReference type="AlphaFoldDB" id="A0A381PZU2"/>
<proteinExistence type="inferred from homology"/>
<dbReference type="GO" id="GO:0003684">
    <property type="term" value="F:damaged DNA binding"/>
    <property type="evidence" value="ECO:0007669"/>
    <property type="project" value="InterPro"/>
</dbReference>
<dbReference type="SUPFAM" id="SSF52540">
    <property type="entry name" value="P-loop containing nucleoside triphosphate hydrolases"/>
    <property type="match status" value="4"/>
</dbReference>
<dbReference type="SUPFAM" id="SSF143517">
    <property type="entry name" value="TRCF domain-like"/>
    <property type="match status" value="1"/>
</dbReference>